<gene>
    <name evidence="1" type="ORF">H9912_11930</name>
</gene>
<dbReference type="CDD" id="cd05826">
    <property type="entry name" value="Sortase_B"/>
    <property type="match status" value="1"/>
</dbReference>
<dbReference type="AlphaFoldDB" id="A0A9D2QZI6"/>
<reference evidence="1" key="1">
    <citation type="journal article" date="2021" name="PeerJ">
        <title>Extensive microbial diversity within the chicken gut microbiome revealed by metagenomics and culture.</title>
        <authorList>
            <person name="Gilroy R."/>
            <person name="Ravi A."/>
            <person name="Getino M."/>
            <person name="Pursley I."/>
            <person name="Horton D.L."/>
            <person name="Alikhan N.F."/>
            <person name="Baker D."/>
            <person name="Gharbi K."/>
            <person name="Hall N."/>
            <person name="Watson M."/>
            <person name="Adriaenssens E.M."/>
            <person name="Foster-Nyarko E."/>
            <person name="Jarju S."/>
            <person name="Secka A."/>
            <person name="Antonio M."/>
            <person name="Oren A."/>
            <person name="Chaudhuri R.R."/>
            <person name="La Ragione R."/>
            <person name="Hildebrand F."/>
            <person name="Pallen M.J."/>
        </authorList>
    </citation>
    <scope>NUCLEOTIDE SEQUENCE</scope>
    <source>
        <strain evidence="1">ChiHjej8B7-25341</strain>
    </source>
</reference>
<evidence type="ECO:0000313" key="1">
    <source>
        <dbReference type="EMBL" id="HJD32629.1"/>
    </source>
</evidence>
<dbReference type="SUPFAM" id="SSF63817">
    <property type="entry name" value="Sortase"/>
    <property type="match status" value="1"/>
</dbReference>
<proteinExistence type="predicted"/>
<sequence>MERDIDTDTMRRIRAVFLAVSLLMSACLGAGCGTEAPAQETQQEQETRRETEDFLDEAGNPDFVALQEANPEVYAWIRITDTDISFPILQSASDTAYYLNHNLYGEEDDSGCIYTELYNHTDFNDPNTVIYGRNTDEMFGRLHQFADRDFFDAHRQLEIILPDRTLTYEIYAAYTYDDRHLIAIYDFWDEAVFSQYLEDVSAIREMDAFIDDSIQVTAQDKIVTLSTGVTGQSDKRYLVQAVLVS</sequence>
<dbReference type="InterPro" id="IPR009835">
    <property type="entry name" value="SrtB"/>
</dbReference>
<dbReference type="EMBL" id="DWUW01000340">
    <property type="protein sequence ID" value="HJD32629.1"/>
    <property type="molecule type" value="Genomic_DNA"/>
</dbReference>
<reference evidence="1" key="2">
    <citation type="submission" date="2021-04" db="EMBL/GenBank/DDBJ databases">
        <authorList>
            <person name="Gilroy R."/>
        </authorList>
    </citation>
    <scope>NUCLEOTIDE SEQUENCE</scope>
    <source>
        <strain evidence="1">ChiHjej8B7-25341</strain>
    </source>
</reference>
<dbReference type="InterPro" id="IPR023365">
    <property type="entry name" value="Sortase_dom-sf"/>
</dbReference>
<dbReference type="Gene3D" id="2.40.260.10">
    <property type="entry name" value="Sortase"/>
    <property type="match status" value="1"/>
</dbReference>
<dbReference type="PROSITE" id="PS51257">
    <property type="entry name" value="PROKAR_LIPOPROTEIN"/>
    <property type="match status" value="1"/>
</dbReference>
<evidence type="ECO:0000313" key="2">
    <source>
        <dbReference type="Proteomes" id="UP000823851"/>
    </source>
</evidence>
<organism evidence="1 2">
    <name type="scientific">Candidatus Eisenbergiella stercorigallinarum</name>
    <dbReference type="NCBI Taxonomy" id="2838557"/>
    <lineage>
        <taxon>Bacteria</taxon>
        <taxon>Bacillati</taxon>
        <taxon>Bacillota</taxon>
        <taxon>Clostridia</taxon>
        <taxon>Lachnospirales</taxon>
        <taxon>Lachnospiraceae</taxon>
        <taxon>Eisenbergiella</taxon>
    </lineage>
</organism>
<accession>A0A9D2QZI6</accession>
<name>A0A9D2QZI6_9FIRM</name>
<dbReference type="Proteomes" id="UP000823851">
    <property type="component" value="Unassembled WGS sequence"/>
</dbReference>
<dbReference type="GO" id="GO:0016787">
    <property type="term" value="F:hydrolase activity"/>
    <property type="evidence" value="ECO:0007669"/>
    <property type="project" value="UniProtKB-KW"/>
</dbReference>
<comment type="caution">
    <text evidence="1">The sequence shown here is derived from an EMBL/GenBank/DDBJ whole genome shotgun (WGS) entry which is preliminary data.</text>
</comment>
<protein>
    <submittedName>
        <fullName evidence="1">Class B sortase</fullName>
    </submittedName>
</protein>